<accession>A0A2S4HHA7</accession>
<gene>
    <name evidence="1" type="ORF">C0068_06915</name>
</gene>
<sequence>MASTAFAQDNYQTVEWTDLIPKDDLEAFLNPPDSINEIEDGSDADKIASQIKAALDEPGDSRYQQALVSTKVIAEFDGKAIRIPGFIVPLEFGVDRHHITKFFLVPYFGACIHVPPPPPNQIVYAEFKKGFKLSSLYDPFWLYGTIKTTIVENDTATAAYSIEVDSIKPYTEE</sequence>
<evidence type="ECO:0000313" key="2">
    <source>
        <dbReference type="Proteomes" id="UP000237222"/>
    </source>
</evidence>
<dbReference type="Proteomes" id="UP000237222">
    <property type="component" value="Unassembled WGS sequence"/>
</dbReference>
<name>A0A2S4HHA7_9GAMM</name>
<protein>
    <submittedName>
        <fullName evidence="1">DUF3299 domain-containing protein</fullName>
    </submittedName>
</protein>
<dbReference type="AlphaFoldDB" id="A0A2S4HHA7"/>
<comment type="caution">
    <text evidence="1">The sequence shown here is derived from an EMBL/GenBank/DDBJ whole genome shotgun (WGS) entry which is preliminary data.</text>
</comment>
<organism evidence="1 2">
    <name type="scientific">Zhongshania marina</name>
    <dbReference type="NCBI Taxonomy" id="2304603"/>
    <lineage>
        <taxon>Bacteria</taxon>
        <taxon>Pseudomonadati</taxon>
        <taxon>Pseudomonadota</taxon>
        <taxon>Gammaproteobacteria</taxon>
        <taxon>Cellvibrionales</taxon>
        <taxon>Spongiibacteraceae</taxon>
        <taxon>Zhongshania</taxon>
    </lineage>
</organism>
<dbReference type="Pfam" id="PF11736">
    <property type="entry name" value="DUF3299"/>
    <property type="match status" value="1"/>
</dbReference>
<dbReference type="OrthoDB" id="9784998at2"/>
<reference evidence="1 2" key="1">
    <citation type="submission" date="2018-01" db="EMBL/GenBank/DDBJ databases">
        <authorList>
            <person name="Yu X.-D."/>
        </authorList>
    </citation>
    <scope>NUCLEOTIDE SEQUENCE [LARGE SCALE GENOMIC DNA]</scope>
    <source>
        <strain evidence="1 2">ZX-21</strain>
    </source>
</reference>
<proteinExistence type="predicted"/>
<evidence type="ECO:0000313" key="1">
    <source>
        <dbReference type="EMBL" id="POP53367.1"/>
    </source>
</evidence>
<dbReference type="InterPro" id="IPR021727">
    <property type="entry name" value="DUF3299"/>
</dbReference>
<dbReference type="Gene3D" id="2.40.50.870">
    <property type="entry name" value="Protein of unknown function (DUF3299)"/>
    <property type="match status" value="1"/>
</dbReference>
<dbReference type="EMBL" id="PQGG01000016">
    <property type="protein sequence ID" value="POP53367.1"/>
    <property type="molecule type" value="Genomic_DNA"/>
</dbReference>